<comment type="caution">
    <text evidence="1">The sequence shown here is derived from an EMBL/GenBank/DDBJ whole genome shotgun (WGS) entry which is preliminary data.</text>
</comment>
<sequence>MTEIAGLASSLADRILEKHAAGTTIPPDLFRMLVRAARVLHDGGIPWPPSVDFLIMEVGRRVEEAEAQGGDINAHLAQVLDRAKQPSE</sequence>
<gene>
    <name evidence="1" type="ORF">QO012_003714</name>
</gene>
<proteinExistence type="predicted"/>
<dbReference type="Proteomes" id="UP001231124">
    <property type="component" value="Unassembled WGS sequence"/>
</dbReference>
<accession>A0ABU0I3L1</accession>
<evidence type="ECO:0000313" key="2">
    <source>
        <dbReference type="Proteomes" id="UP001231124"/>
    </source>
</evidence>
<protein>
    <submittedName>
        <fullName evidence="1">Uncharacterized protein</fullName>
    </submittedName>
</protein>
<name>A0ABU0I3L1_9HYPH</name>
<dbReference type="EMBL" id="JAUSVP010000013">
    <property type="protein sequence ID" value="MDQ0449197.1"/>
    <property type="molecule type" value="Genomic_DNA"/>
</dbReference>
<dbReference type="RefSeq" id="WP_238203883.1">
    <property type="nucleotide sequence ID" value="NZ_BPQE01000016.1"/>
</dbReference>
<keyword evidence="2" id="KW-1185">Reference proteome</keyword>
<organism evidence="1 2">
    <name type="scientific">Methylobacterium aerolatum</name>
    <dbReference type="NCBI Taxonomy" id="418708"/>
    <lineage>
        <taxon>Bacteria</taxon>
        <taxon>Pseudomonadati</taxon>
        <taxon>Pseudomonadota</taxon>
        <taxon>Alphaproteobacteria</taxon>
        <taxon>Hyphomicrobiales</taxon>
        <taxon>Methylobacteriaceae</taxon>
        <taxon>Methylobacterium</taxon>
    </lineage>
</organism>
<reference evidence="1 2" key="1">
    <citation type="submission" date="2023-07" db="EMBL/GenBank/DDBJ databases">
        <title>Genomic Encyclopedia of Type Strains, Phase IV (KMG-IV): sequencing the most valuable type-strain genomes for metagenomic binning, comparative biology and taxonomic classification.</title>
        <authorList>
            <person name="Goeker M."/>
        </authorList>
    </citation>
    <scope>NUCLEOTIDE SEQUENCE [LARGE SCALE GENOMIC DNA]</scope>
    <source>
        <strain evidence="1 2">DSM 19013</strain>
    </source>
</reference>
<evidence type="ECO:0000313" key="1">
    <source>
        <dbReference type="EMBL" id="MDQ0449197.1"/>
    </source>
</evidence>